<proteinExistence type="predicted"/>
<protein>
    <submittedName>
        <fullName evidence="1">Uncharacterized protein</fullName>
    </submittedName>
</protein>
<reference evidence="1" key="1">
    <citation type="journal article" date="2018" name="Appl. Environ. Microbiol.">
        <title>Dynamics in copy numbers of five plasmids of a dairy Lactococcus lactis in dairy-related conditions including near-zero growth rates.</title>
        <authorList>
            <person name="van Mastrigt O."/>
            <person name="Lommers M.M.A.N."/>
            <person name="de Vries Y.C."/>
            <person name="Abee T."/>
            <person name="Smid E.J."/>
        </authorList>
    </citation>
    <scope>NUCLEOTIDE SEQUENCE</scope>
    <source>
        <strain evidence="1">FM03P</strain>
        <plasmid evidence="1">pLd10</plasmid>
    </source>
</reference>
<accession>A0A2R4AKS2</accession>
<geneLocation type="plasmid" evidence="1">
    <name>pLd10</name>
</geneLocation>
<sequence>MPTSLNKVNRMRIKDILLFGMYISIAFTETALQRFELFLPIAILLAESYKEEQRENYLKRELN</sequence>
<organism evidence="1">
    <name type="scientific">Lactococcus lactis subsp. lactis bv. diacetylactis</name>
    <dbReference type="NCBI Taxonomy" id="44688"/>
    <lineage>
        <taxon>Bacteria</taxon>
        <taxon>Bacillati</taxon>
        <taxon>Bacillota</taxon>
        <taxon>Bacilli</taxon>
        <taxon>Lactobacillales</taxon>
        <taxon>Streptococcaceae</taxon>
        <taxon>Lactococcus</taxon>
    </lineage>
</organism>
<keyword evidence="1" id="KW-0614">Plasmid</keyword>
<name>A0A2R4AKS2_LACLL</name>
<gene>
    <name evidence="1" type="ORF">pLd10_28</name>
</gene>
<dbReference type="AlphaFoldDB" id="A0A2R4AKS2"/>
<evidence type="ECO:0000313" key="1">
    <source>
        <dbReference type="EMBL" id="AVR65335.1"/>
    </source>
</evidence>
<dbReference type="EMBL" id="MG813924">
    <property type="protein sequence ID" value="AVR65335.1"/>
    <property type="molecule type" value="Genomic_DNA"/>
</dbReference>